<dbReference type="OrthoDB" id="427096at2759"/>
<dbReference type="EMBL" id="JAIZAY010000009">
    <property type="protein sequence ID" value="KAJ8035751.1"/>
    <property type="molecule type" value="Genomic_DNA"/>
</dbReference>
<dbReference type="SUPFAM" id="SSF53756">
    <property type="entry name" value="UDP-Glycosyltransferase/glycogen phosphorylase"/>
    <property type="match status" value="1"/>
</dbReference>
<sequence>MQNRGQHIAITEGDVQVAVFTISDKKANVLPRTKFCLKWNRSITFRNALFNVSACRGADVVLFSSGRGFTRHRYWKELQKERTSNQLWLLSSAESAINTIAMWPPVNMRFIKMNLSCTFNSASDIYVPYGNYVPFKEKLQVPFRSKLLNDSQHLVVWVASHCPLRTWNRTGFVHDLSRHIPVHKFGECGNFKCERRDKRCNRIFRSYKFYLALENSCCRDYITEKFWEALASFDAIPVVLGASKEDYERVAPPNSFIHVDDFASVKDLAKYLKAVASNLTLFQSYFEWKNHGYIRWHKFYQFVWESEEHSCKLLEYAKGVRPLSVNGFDPFGSTWFGSCKACGKQSWLHEYYLHPFQKIYDSIHNKSNTA</sequence>
<evidence type="ECO:0000256" key="2">
    <source>
        <dbReference type="ARBA" id="ARBA00008919"/>
    </source>
</evidence>
<dbReference type="AlphaFoldDB" id="A0A9Q1C0C7"/>
<keyword evidence="5" id="KW-0812">Transmembrane</keyword>
<evidence type="ECO:0000259" key="6">
    <source>
        <dbReference type="Pfam" id="PF00852"/>
    </source>
</evidence>
<dbReference type="InterPro" id="IPR055270">
    <property type="entry name" value="Glyco_tran_10_C"/>
</dbReference>
<keyword evidence="3 5" id="KW-0328">Glycosyltransferase</keyword>
<evidence type="ECO:0000256" key="3">
    <source>
        <dbReference type="ARBA" id="ARBA00022676"/>
    </source>
</evidence>
<comment type="subcellular location">
    <subcellularLocation>
        <location evidence="5">Golgi apparatus</location>
        <location evidence="5">Golgi stack membrane</location>
        <topology evidence="5">Single-pass type II membrane protein</topology>
    </subcellularLocation>
</comment>
<dbReference type="GO" id="GO:0032580">
    <property type="term" value="C:Golgi cisterna membrane"/>
    <property type="evidence" value="ECO:0007669"/>
    <property type="project" value="UniProtKB-SubCell"/>
</dbReference>
<gene>
    <name evidence="7" type="ORF">HOLleu_19523</name>
</gene>
<comment type="caution">
    <text evidence="7">The sequence shown here is derived from an EMBL/GenBank/DDBJ whole genome shotgun (WGS) entry which is preliminary data.</text>
</comment>
<keyword evidence="8" id="KW-1185">Reference proteome</keyword>
<protein>
    <recommendedName>
        <fullName evidence="5">Fucosyltransferase</fullName>
        <ecNumber evidence="5">2.4.1.-</ecNumber>
    </recommendedName>
</protein>
<dbReference type="Proteomes" id="UP001152320">
    <property type="component" value="Chromosome 9"/>
</dbReference>
<dbReference type="InterPro" id="IPR038577">
    <property type="entry name" value="GT10-like_C_sf"/>
</dbReference>
<comment type="pathway">
    <text evidence="1">Protein modification; protein glycosylation.</text>
</comment>
<dbReference type="EC" id="2.4.1.-" evidence="5"/>
<dbReference type="PANTHER" id="PTHR11929">
    <property type="entry name" value="ALPHA- 1,3 -FUCOSYLTRANSFERASE"/>
    <property type="match status" value="1"/>
</dbReference>
<evidence type="ECO:0000313" key="8">
    <source>
        <dbReference type="Proteomes" id="UP001152320"/>
    </source>
</evidence>
<dbReference type="GO" id="GO:0046920">
    <property type="term" value="F:alpha-(1-&gt;3)-fucosyltransferase activity"/>
    <property type="evidence" value="ECO:0007669"/>
    <property type="project" value="TreeGrafter"/>
</dbReference>
<feature type="domain" description="Fucosyltransferase C-terminal" evidence="6">
    <location>
        <begin position="152"/>
        <end position="317"/>
    </location>
</feature>
<keyword evidence="4 5" id="KW-0808">Transferase</keyword>
<reference evidence="7" key="1">
    <citation type="submission" date="2021-10" db="EMBL/GenBank/DDBJ databases">
        <title>Tropical sea cucumber genome reveals ecological adaptation and Cuvierian tubules defense mechanism.</title>
        <authorList>
            <person name="Chen T."/>
        </authorList>
    </citation>
    <scope>NUCLEOTIDE SEQUENCE</scope>
    <source>
        <strain evidence="7">Nanhai2018</strain>
        <tissue evidence="7">Muscle</tissue>
    </source>
</reference>
<dbReference type="PANTHER" id="PTHR11929:SF145">
    <property type="entry name" value="ALPHA-(1,3)-FUCOSYLTRANSFERASE FUT-1"/>
    <property type="match status" value="1"/>
</dbReference>
<keyword evidence="5" id="KW-0333">Golgi apparatus</keyword>
<accession>A0A9Q1C0C7</accession>
<comment type="similarity">
    <text evidence="2 5">Belongs to the glycosyltransferase 10 family.</text>
</comment>
<evidence type="ECO:0000256" key="4">
    <source>
        <dbReference type="ARBA" id="ARBA00022679"/>
    </source>
</evidence>
<evidence type="ECO:0000313" key="7">
    <source>
        <dbReference type="EMBL" id="KAJ8035751.1"/>
    </source>
</evidence>
<proteinExistence type="inferred from homology"/>
<evidence type="ECO:0000256" key="5">
    <source>
        <dbReference type="RuleBase" id="RU003832"/>
    </source>
</evidence>
<name>A0A9Q1C0C7_HOLLE</name>
<dbReference type="Gene3D" id="3.40.50.11660">
    <property type="entry name" value="Glycosyl transferase family 10, C-terminal domain"/>
    <property type="match status" value="1"/>
</dbReference>
<dbReference type="InterPro" id="IPR001503">
    <property type="entry name" value="Glyco_trans_10"/>
</dbReference>
<organism evidence="7 8">
    <name type="scientific">Holothuria leucospilota</name>
    <name type="common">Black long sea cucumber</name>
    <name type="synonym">Mertensiothuria leucospilota</name>
    <dbReference type="NCBI Taxonomy" id="206669"/>
    <lineage>
        <taxon>Eukaryota</taxon>
        <taxon>Metazoa</taxon>
        <taxon>Echinodermata</taxon>
        <taxon>Eleutherozoa</taxon>
        <taxon>Echinozoa</taxon>
        <taxon>Holothuroidea</taxon>
        <taxon>Aspidochirotacea</taxon>
        <taxon>Aspidochirotida</taxon>
        <taxon>Holothuriidae</taxon>
        <taxon>Holothuria</taxon>
    </lineage>
</organism>
<evidence type="ECO:0000256" key="1">
    <source>
        <dbReference type="ARBA" id="ARBA00004922"/>
    </source>
</evidence>
<dbReference type="FunFam" id="3.40.50.11660:FF:000004">
    <property type="entry name" value="Glycoprotein 3-alpha-L-fucosyltransferase A"/>
    <property type="match status" value="1"/>
</dbReference>
<keyword evidence="5" id="KW-0472">Membrane</keyword>
<dbReference type="Pfam" id="PF00852">
    <property type="entry name" value="Glyco_transf_10"/>
    <property type="match status" value="1"/>
</dbReference>